<dbReference type="RefSeq" id="WP_284293247.1">
    <property type="nucleotide sequence ID" value="NZ_BSUK01000001.1"/>
</dbReference>
<proteinExistence type="predicted"/>
<dbReference type="SUPFAM" id="SSF55729">
    <property type="entry name" value="Acyl-CoA N-acyltransferases (Nat)"/>
    <property type="match status" value="1"/>
</dbReference>
<evidence type="ECO:0000259" key="4">
    <source>
        <dbReference type="PROSITE" id="PS51186"/>
    </source>
</evidence>
<reference evidence="6" key="1">
    <citation type="journal article" date="2019" name="Int. J. Syst. Evol. Microbiol.">
        <title>The Global Catalogue of Microorganisms (GCM) 10K type strain sequencing project: providing services to taxonomists for standard genome sequencing and annotation.</title>
        <authorList>
            <consortium name="The Broad Institute Genomics Platform"/>
            <consortium name="The Broad Institute Genome Sequencing Center for Infectious Disease"/>
            <person name="Wu L."/>
            <person name="Ma J."/>
        </authorList>
    </citation>
    <scope>NUCLEOTIDE SEQUENCE [LARGE SCALE GENOMIC DNA]</scope>
    <source>
        <strain evidence="6">NBRC 106348</strain>
    </source>
</reference>
<evidence type="ECO:0000256" key="3">
    <source>
        <dbReference type="SAM" id="MobiDB-lite"/>
    </source>
</evidence>
<evidence type="ECO:0000313" key="5">
    <source>
        <dbReference type="EMBL" id="GMA24445.1"/>
    </source>
</evidence>
<dbReference type="PANTHER" id="PTHR43877:SF2">
    <property type="entry name" value="AMINOALKYLPHOSPHONATE N-ACETYLTRANSFERASE-RELATED"/>
    <property type="match status" value="1"/>
</dbReference>
<feature type="region of interest" description="Disordered" evidence="3">
    <location>
        <begin position="172"/>
        <end position="194"/>
    </location>
</feature>
<dbReference type="Pfam" id="PF00583">
    <property type="entry name" value="Acetyltransf_1"/>
    <property type="match status" value="1"/>
</dbReference>
<dbReference type="EMBL" id="BSUK01000001">
    <property type="protein sequence ID" value="GMA24445.1"/>
    <property type="molecule type" value="Genomic_DNA"/>
</dbReference>
<dbReference type="InterPro" id="IPR016181">
    <property type="entry name" value="Acyl_CoA_acyltransferase"/>
</dbReference>
<feature type="domain" description="N-acetyltransferase" evidence="4">
    <location>
        <begin position="9"/>
        <end position="168"/>
    </location>
</feature>
<evidence type="ECO:0000256" key="2">
    <source>
        <dbReference type="ARBA" id="ARBA00023315"/>
    </source>
</evidence>
<sequence>MTSATVRAGDVRLVTVDWDDPRAVALRAAMDAEVGPRYADRRRPREAARYESVPGTQVDPAELVATLLALDAGGEAVGHAALRRLDGELEVKRVFVVPSARGTGVAVQIMLALEDVARQWGAARVVLQTGTRQPEAVGLYTKLGYRPIPVYPPYTALPPSLCFAKSLSGAASEESTTHGSPRAGDIEDRQEKVS</sequence>
<dbReference type="Proteomes" id="UP001157091">
    <property type="component" value="Unassembled WGS sequence"/>
</dbReference>
<dbReference type="InterPro" id="IPR050832">
    <property type="entry name" value="Bact_Acetyltransf"/>
</dbReference>
<organism evidence="5 6">
    <name type="scientific">Luteimicrobium album</name>
    <dbReference type="NCBI Taxonomy" id="1054550"/>
    <lineage>
        <taxon>Bacteria</taxon>
        <taxon>Bacillati</taxon>
        <taxon>Actinomycetota</taxon>
        <taxon>Actinomycetes</taxon>
        <taxon>Micrococcales</taxon>
        <taxon>Luteimicrobium</taxon>
    </lineage>
</organism>
<name>A0ABQ6I116_9MICO</name>
<gene>
    <name evidence="5" type="ORF">GCM10025864_22040</name>
</gene>
<keyword evidence="1" id="KW-0808">Transferase</keyword>
<accession>A0ABQ6I116</accession>
<dbReference type="PANTHER" id="PTHR43877">
    <property type="entry name" value="AMINOALKYLPHOSPHONATE N-ACETYLTRANSFERASE-RELATED-RELATED"/>
    <property type="match status" value="1"/>
</dbReference>
<dbReference type="Gene3D" id="3.40.630.30">
    <property type="match status" value="1"/>
</dbReference>
<dbReference type="InterPro" id="IPR000182">
    <property type="entry name" value="GNAT_dom"/>
</dbReference>
<dbReference type="PROSITE" id="PS51186">
    <property type="entry name" value="GNAT"/>
    <property type="match status" value="1"/>
</dbReference>
<dbReference type="CDD" id="cd04301">
    <property type="entry name" value="NAT_SF"/>
    <property type="match status" value="1"/>
</dbReference>
<protein>
    <submittedName>
        <fullName evidence="5">N-acetyltransferase</fullName>
    </submittedName>
</protein>
<evidence type="ECO:0000256" key="1">
    <source>
        <dbReference type="ARBA" id="ARBA00022679"/>
    </source>
</evidence>
<feature type="compositionally biased region" description="Basic and acidic residues" evidence="3">
    <location>
        <begin position="184"/>
        <end position="194"/>
    </location>
</feature>
<keyword evidence="6" id="KW-1185">Reference proteome</keyword>
<evidence type="ECO:0000313" key="6">
    <source>
        <dbReference type="Proteomes" id="UP001157091"/>
    </source>
</evidence>
<keyword evidence="2" id="KW-0012">Acyltransferase</keyword>
<comment type="caution">
    <text evidence="5">The sequence shown here is derived from an EMBL/GenBank/DDBJ whole genome shotgun (WGS) entry which is preliminary data.</text>
</comment>